<evidence type="ECO:0000256" key="6">
    <source>
        <dbReference type="PROSITE-ProRule" id="PRU00169"/>
    </source>
</evidence>
<feature type="region of interest" description="Disordered" evidence="7">
    <location>
        <begin position="172"/>
        <end position="191"/>
    </location>
</feature>
<dbReference type="InterPro" id="IPR006447">
    <property type="entry name" value="Myb_dom_plants"/>
</dbReference>
<dbReference type="InterPro" id="IPR001789">
    <property type="entry name" value="Sig_transdc_resp-reg_receiver"/>
</dbReference>
<evidence type="ECO:0000256" key="5">
    <source>
        <dbReference type="ARBA" id="ARBA00023242"/>
    </source>
</evidence>
<evidence type="ECO:0000256" key="4">
    <source>
        <dbReference type="ARBA" id="ARBA00023163"/>
    </source>
</evidence>
<name>A0AA88ASN5_FICCA</name>
<evidence type="ECO:0000256" key="7">
    <source>
        <dbReference type="SAM" id="MobiDB-lite"/>
    </source>
</evidence>
<dbReference type="GO" id="GO:0009736">
    <property type="term" value="P:cytokinin-activated signaling pathway"/>
    <property type="evidence" value="ECO:0007669"/>
    <property type="project" value="InterPro"/>
</dbReference>
<feature type="region of interest" description="Disordered" evidence="7">
    <location>
        <begin position="502"/>
        <end position="525"/>
    </location>
</feature>
<dbReference type="GO" id="GO:0005634">
    <property type="term" value="C:nucleus"/>
    <property type="evidence" value="ECO:0007669"/>
    <property type="project" value="UniProtKB-SubCell"/>
</dbReference>
<protein>
    <recommendedName>
        <fullName evidence="8">Response regulatory domain-containing protein</fullName>
    </recommendedName>
</protein>
<dbReference type="PANTHER" id="PTHR43874:SF63">
    <property type="entry name" value="RESPONSE REGULATORY DOMAIN-CONTAINING PROTEIN"/>
    <property type="match status" value="1"/>
</dbReference>
<keyword evidence="5" id="KW-0539">Nucleus</keyword>
<keyword evidence="6" id="KW-0597">Phosphoprotein</keyword>
<evidence type="ECO:0000256" key="3">
    <source>
        <dbReference type="ARBA" id="ARBA00023015"/>
    </source>
</evidence>
<dbReference type="InterPro" id="IPR045279">
    <property type="entry name" value="ARR-like"/>
</dbReference>
<keyword evidence="4" id="KW-0804">Transcription</keyword>
<feature type="modified residue" description="4-aspartylphosphate" evidence="6">
    <location>
        <position position="75"/>
    </location>
</feature>
<evidence type="ECO:0000256" key="2">
    <source>
        <dbReference type="ARBA" id="ARBA00023012"/>
    </source>
</evidence>
<dbReference type="Pfam" id="PF00072">
    <property type="entry name" value="Response_reg"/>
    <property type="match status" value="1"/>
</dbReference>
<dbReference type="Proteomes" id="UP001187192">
    <property type="component" value="Unassembled WGS sequence"/>
</dbReference>
<keyword evidence="10" id="KW-1185">Reference proteome</keyword>
<dbReference type="GO" id="GO:0000160">
    <property type="term" value="P:phosphorelay signal transduction system"/>
    <property type="evidence" value="ECO:0007669"/>
    <property type="project" value="UniProtKB-KW"/>
</dbReference>
<dbReference type="InterPro" id="IPR011006">
    <property type="entry name" value="CheY-like_superfamily"/>
</dbReference>
<dbReference type="SMART" id="SM00448">
    <property type="entry name" value="REC"/>
    <property type="match status" value="1"/>
</dbReference>
<dbReference type="NCBIfam" id="TIGR01557">
    <property type="entry name" value="myb_SHAQKYF"/>
    <property type="match status" value="1"/>
</dbReference>
<evidence type="ECO:0000259" key="8">
    <source>
        <dbReference type="PROSITE" id="PS50110"/>
    </source>
</evidence>
<dbReference type="Gene3D" id="1.10.10.60">
    <property type="entry name" value="Homeodomain-like"/>
    <property type="match status" value="1"/>
</dbReference>
<dbReference type="SUPFAM" id="SSF52172">
    <property type="entry name" value="CheY-like"/>
    <property type="match status" value="1"/>
</dbReference>
<dbReference type="GO" id="GO:0003677">
    <property type="term" value="F:DNA binding"/>
    <property type="evidence" value="ECO:0007669"/>
    <property type="project" value="InterPro"/>
</dbReference>
<dbReference type="PANTHER" id="PTHR43874">
    <property type="entry name" value="TWO-COMPONENT RESPONSE REGULATOR"/>
    <property type="match status" value="1"/>
</dbReference>
<dbReference type="Gramene" id="FCD_00013784-RA">
    <property type="protein sequence ID" value="FCD_00013784-RA:cds"/>
    <property type="gene ID" value="FCD_00013784"/>
</dbReference>
<gene>
    <name evidence="9" type="ORF">TIFTF001_021510</name>
</gene>
<evidence type="ECO:0000313" key="9">
    <source>
        <dbReference type="EMBL" id="GMN52363.1"/>
    </source>
</evidence>
<sequence length="525" mass="59239">MEEDNKGKSLLVPECKSSSSLEIRVFVFHHHDPSLPTLETTLTFYGYTVSKCQLAKEALSLLEEDKSRYDIIFSDAHLPDMDGFKLLEKVGSEMDLPVVLVISDEERDSILEGFVDGASGYVIKPITSDSLGHLGEDVSLKIESDRLRVLLVGDCDLQGTDSNDLTVQESSPVINDADGKSSTLKRVKDERDEGDDEALYDSIKVKKPRLVWTPELRKKFELAMEELGEDGSVPKKILEKLQSMGVPNLTRENVASHLQKRRLQKAKTTNQTQTKTLLGLRPRMSLKQLYHTLDTENLIFQSCTSSERPSFPRLVLEYSNSDAMAFPKQRKNNPNLVLDSSQEMGSDYNMVQQFGDHDGRLDNWTPVVTDNIFQSGNQTPEYYWNTNQRHQVNETVPSRLMFDDDGDGYFPFGYRCESFVNTASMETNDLSMSRQFGFPDLQVQDCTSPVDSTITYGDNSFIDNANMGNEEFVNLGNNASYFDEPLVGNVYYQTPVQDDQQGFERDDFNQKPFIAQPGSGLAETK</sequence>
<dbReference type="EMBL" id="BTGU01000041">
    <property type="protein sequence ID" value="GMN52363.1"/>
    <property type="molecule type" value="Genomic_DNA"/>
</dbReference>
<feature type="domain" description="Response regulatory" evidence="8">
    <location>
        <begin position="24"/>
        <end position="139"/>
    </location>
</feature>
<comment type="subcellular location">
    <subcellularLocation>
        <location evidence="1">Nucleus</location>
    </subcellularLocation>
</comment>
<dbReference type="PROSITE" id="PS50110">
    <property type="entry name" value="RESPONSE_REGULATORY"/>
    <property type="match status" value="1"/>
</dbReference>
<dbReference type="AlphaFoldDB" id="A0AA88ASN5"/>
<dbReference type="FunFam" id="1.10.10.60:FF:000007">
    <property type="entry name" value="Two-component response regulator"/>
    <property type="match status" value="1"/>
</dbReference>
<organism evidence="9 10">
    <name type="scientific">Ficus carica</name>
    <name type="common">Common fig</name>
    <dbReference type="NCBI Taxonomy" id="3494"/>
    <lineage>
        <taxon>Eukaryota</taxon>
        <taxon>Viridiplantae</taxon>
        <taxon>Streptophyta</taxon>
        <taxon>Embryophyta</taxon>
        <taxon>Tracheophyta</taxon>
        <taxon>Spermatophyta</taxon>
        <taxon>Magnoliopsida</taxon>
        <taxon>eudicotyledons</taxon>
        <taxon>Gunneridae</taxon>
        <taxon>Pentapetalae</taxon>
        <taxon>rosids</taxon>
        <taxon>fabids</taxon>
        <taxon>Rosales</taxon>
        <taxon>Moraceae</taxon>
        <taxon>Ficeae</taxon>
        <taxon>Ficus</taxon>
    </lineage>
</organism>
<accession>A0AA88ASN5</accession>
<keyword evidence="3" id="KW-0805">Transcription regulation</keyword>
<evidence type="ECO:0000256" key="1">
    <source>
        <dbReference type="ARBA" id="ARBA00004123"/>
    </source>
</evidence>
<dbReference type="Gene3D" id="3.40.50.2300">
    <property type="match status" value="1"/>
</dbReference>
<evidence type="ECO:0000313" key="10">
    <source>
        <dbReference type="Proteomes" id="UP001187192"/>
    </source>
</evidence>
<dbReference type="InterPro" id="IPR009057">
    <property type="entry name" value="Homeodomain-like_sf"/>
</dbReference>
<comment type="caution">
    <text evidence="9">The sequence shown here is derived from an EMBL/GenBank/DDBJ whole genome shotgun (WGS) entry which is preliminary data.</text>
</comment>
<keyword evidence="2" id="KW-0902">Two-component regulatory system</keyword>
<dbReference type="SUPFAM" id="SSF46689">
    <property type="entry name" value="Homeodomain-like"/>
    <property type="match status" value="1"/>
</dbReference>
<proteinExistence type="predicted"/>
<reference evidence="9" key="1">
    <citation type="submission" date="2023-07" db="EMBL/GenBank/DDBJ databases">
        <title>draft genome sequence of fig (Ficus carica).</title>
        <authorList>
            <person name="Takahashi T."/>
            <person name="Nishimura K."/>
        </authorList>
    </citation>
    <scope>NUCLEOTIDE SEQUENCE</scope>
</reference>